<dbReference type="InterPro" id="IPR013324">
    <property type="entry name" value="RNA_pol_sigma_r3/r4-like"/>
</dbReference>
<dbReference type="InterPro" id="IPR014284">
    <property type="entry name" value="RNA_pol_sigma-70_dom"/>
</dbReference>
<dbReference type="PANTHER" id="PTHR30376:SF3">
    <property type="entry name" value="RNA POLYMERASE SIGMA FACTOR RPOH"/>
    <property type="match status" value="1"/>
</dbReference>
<dbReference type="InterPro" id="IPR009042">
    <property type="entry name" value="RNA_pol_sigma70_r1_2"/>
</dbReference>
<dbReference type="SUPFAM" id="SSF88946">
    <property type="entry name" value="Sigma2 domain of RNA polymerase sigma factors"/>
    <property type="match status" value="1"/>
</dbReference>
<reference evidence="9" key="1">
    <citation type="submission" date="2018-05" db="EMBL/GenBank/DDBJ databases">
        <authorList>
            <person name="Lanie J.A."/>
            <person name="Ng W.-L."/>
            <person name="Kazmierczak K.M."/>
            <person name="Andrzejewski T.M."/>
            <person name="Davidsen T.M."/>
            <person name="Wayne K.J."/>
            <person name="Tettelin H."/>
            <person name="Glass J.I."/>
            <person name="Rusch D."/>
            <person name="Podicherti R."/>
            <person name="Tsui H.-C.T."/>
            <person name="Winkler M.E."/>
        </authorList>
    </citation>
    <scope>NUCLEOTIDE SEQUENCE</scope>
</reference>
<dbReference type="InterPro" id="IPR036388">
    <property type="entry name" value="WH-like_DNA-bd_sf"/>
</dbReference>
<keyword evidence="6" id="KW-0238">DNA-binding</keyword>
<dbReference type="PANTHER" id="PTHR30376">
    <property type="entry name" value="SIGMA FACTOR RPOH HEAT SHOCK RELATED"/>
    <property type="match status" value="1"/>
</dbReference>
<accession>A0A382ANX6</accession>
<keyword evidence="2" id="KW-0963">Cytoplasm</keyword>
<sequence length="286" mass="32745">MTQTLPVALDFGPGQGLAGYLQAVHDAPLLSAEEERELARRYSEQEDLEAARQLVFSHLRYVVSVARGFVGYGLPLADLIQEGNIGLMKAVKRYDHSREVRLVSFAVYWIRAEIYEYVVRNWRMVKIATTKAQRKLFFNLRKNRTRLGWMKNDEVESLAEKLDVDADTVREMESRLNGDDVAFDIDLDEEESVRWRAPAVALADSRNDPGITVIQAHEAKHRTRELSEALDALDDRSRNIIERRWLDQDGKKPTLGMLAEEYGVSAERIRQIEKNALAEMRSALIT</sequence>
<dbReference type="Pfam" id="PF04542">
    <property type="entry name" value="Sigma70_r2"/>
    <property type="match status" value="1"/>
</dbReference>
<dbReference type="InterPro" id="IPR050813">
    <property type="entry name" value="Sigma-70_Factor"/>
</dbReference>
<gene>
    <name evidence="9" type="ORF">METZ01_LOCUS156109</name>
</gene>
<evidence type="ECO:0000256" key="5">
    <source>
        <dbReference type="ARBA" id="ARBA00023082"/>
    </source>
</evidence>
<dbReference type="NCBIfam" id="TIGR02937">
    <property type="entry name" value="sigma70-ECF"/>
    <property type="match status" value="1"/>
</dbReference>
<dbReference type="GO" id="GO:0006352">
    <property type="term" value="P:DNA-templated transcription initiation"/>
    <property type="evidence" value="ECO:0007669"/>
    <property type="project" value="InterPro"/>
</dbReference>
<protein>
    <recommendedName>
        <fullName evidence="8">RNA polymerase sigma-70 domain-containing protein</fullName>
    </recommendedName>
</protein>
<evidence type="ECO:0000256" key="1">
    <source>
        <dbReference type="ARBA" id="ARBA00007788"/>
    </source>
</evidence>
<dbReference type="GO" id="GO:0003677">
    <property type="term" value="F:DNA binding"/>
    <property type="evidence" value="ECO:0007669"/>
    <property type="project" value="UniProtKB-KW"/>
</dbReference>
<keyword evidence="7" id="KW-0804">Transcription</keyword>
<dbReference type="NCBIfam" id="NF005143">
    <property type="entry name" value="PRK06596.1"/>
    <property type="match status" value="1"/>
</dbReference>
<dbReference type="Gene3D" id="1.10.601.10">
    <property type="entry name" value="RNA Polymerase Primary Sigma Factor"/>
    <property type="match status" value="1"/>
</dbReference>
<evidence type="ECO:0000256" key="6">
    <source>
        <dbReference type="ARBA" id="ARBA00023125"/>
    </source>
</evidence>
<evidence type="ECO:0000256" key="4">
    <source>
        <dbReference type="ARBA" id="ARBA00023016"/>
    </source>
</evidence>
<dbReference type="EMBL" id="UINC01026213">
    <property type="protein sequence ID" value="SVB03255.1"/>
    <property type="molecule type" value="Genomic_DNA"/>
</dbReference>
<dbReference type="InterPro" id="IPR007630">
    <property type="entry name" value="RNA_pol_sigma70_r4"/>
</dbReference>
<dbReference type="InterPro" id="IPR007627">
    <property type="entry name" value="RNA_pol_sigma70_r2"/>
</dbReference>
<keyword evidence="4" id="KW-0346">Stress response</keyword>
<proteinExistence type="inferred from homology"/>
<name>A0A382ANX6_9ZZZZ</name>
<dbReference type="Pfam" id="PF04545">
    <property type="entry name" value="Sigma70_r4"/>
    <property type="match status" value="1"/>
</dbReference>
<evidence type="ECO:0000256" key="7">
    <source>
        <dbReference type="ARBA" id="ARBA00023163"/>
    </source>
</evidence>
<dbReference type="AlphaFoldDB" id="A0A382ANX6"/>
<dbReference type="InterPro" id="IPR013325">
    <property type="entry name" value="RNA_pol_sigma_r2"/>
</dbReference>
<dbReference type="Pfam" id="PF00140">
    <property type="entry name" value="Sigma70_r1_2"/>
    <property type="match status" value="1"/>
</dbReference>
<comment type="similarity">
    <text evidence="1">Belongs to the sigma-70 factor family.</text>
</comment>
<dbReference type="InterPro" id="IPR000943">
    <property type="entry name" value="RNA_pol_sigma70"/>
</dbReference>
<evidence type="ECO:0000313" key="9">
    <source>
        <dbReference type="EMBL" id="SVB03255.1"/>
    </source>
</evidence>
<evidence type="ECO:0000259" key="8">
    <source>
        <dbReference type="PROSITE" id="PS00715"/>
    </source>
</evidence>
<organism evidence="9">
    <name type="scientific">marine metagenome</name>
    <dbReference type="NCBI Taxonomy" id="408172"/>
    <lineage>
        <taxon>unclassified sequences</taxon>
        <taxon>metagenomes</taxon>
        <taxon>ecological metagenomes</taxon>
    </lineage>
</organism>
<dbReference type="PROSITE" id="PS00715">
    <property type="entry name" value="SIGMA70_1"/>
    <property type="match status" value="1"/>
</dbReference>
<feature type="domain" description="RNA polymerase sigma-70" evidence="8">
    <location>
        <begin position="78"/>
        <end position="91"/>
    </location>
</feature>
<dbReference type="GO" id="GO:0016987">
    <property type="term" value="F:sigma factor activity"/>
    <property type="evidence" value="ECO:0007669"/>
    <property type="project" value="UniProtKB-KW"/>
</dbReference>
<dbReference type="Gene3D" id="1.10.10.10">
    <property type="entry name" value="Winged helix-like DNA-binding domain superfamily/Winged helix DNA-binding domain"/>
    <property type="match status" value="1"/>
</dbReference>
<evidence type="ECO:0000256" key="2">
    <source>
        <dbReference type="ARBA" id="ARBA00022490"/>
    </source>
</evidence>
<dbReference type="SUPFAM" id="SSF88659">
    <property type="entry name" value="Sigma3 and sigma4 domains of RNA polymerase sigma factors"/>
    <property type="match status" value="1"/>
</dbReference>
<evidence type="ECO:0000256" key="3">
    <source>
        <dbReference type="ARBA" id="ARBA00023015"/>
    </source>
</evidence>
<keyword evidence="3" id="KW-0805">Transcription regulation</keyword>
<dbReference type="NCBIfam" id="TIGR02392">
    <property type="entry name" value="rpoH_proteo"/>
    <property type="match status" value="1"/>
</dbReference>
<dbReference type="PRINTS" id="PR00046">
    <property type="entry name" value="SIGMA70FCT"/>
</dbReference>
<dbReference type="InterPro" id="IPR012759">
    <property type="entry name" value="RNA_pol_sigma_RpoH_proteobac"/>
</dbReference>
<keyword evidence="5" id="KW-0731">Sigma factor</keyword>